<evidence type="ECO:0000259" key="7">
    <source>
        <dbReference type="PROSITE" id="PS50811"/>
    </source>
</evidence>
<dbReference type="SMART" id="SM00774">
    <property type="entry name" value="WRKY"/>
    <property type="match status" value="1"/>
</dbReference>
<dbReference type="PANTHER" id="PTHR31282">
    <property type="entry name" value="WRKY TRANSCRIPTION FACTOR 21-RELATED"/>
    <property type="match status" value="1"/>
</dbReference>
<name>A0ABD3ENI5_9LAMI</name>
<dbReference type="GO" id="GO:0003677">
    <property type="term" value="F:DNA binding"/>
    <property type="evidence" value="ECO:0007669"/>
    <property type="project" value="UniProtKB-KW"/>
</dbReference>
<evidence type="ECO:0000256" key="5">
    <source>
        <dbReference type="ARBA" id="ARBA00023242"/>
    </source>
</evidence>
<sequence length="287" mass="31731">MASPPRFVATDLKRVIGELKSGREIADQLRLMLRGHDAITALPARGLVGKVLDSFTRSISILSGEVSQTPASEGLKFDDSGEICKRPSAQKDRRGRYKRRKTSETWIKESSTLFEDGHAWRKYGQKVILNAKHPRNYFRCTHKFDQGCQASKQVQMTRDDPPLYRTTYHGQHSCKNLINSSSSRIIDAATQDNSSVIWSFGTSQPEGHYRAGDGDSVIDVPAENKGEDKSVILSPIYNQLGAAFSSGSVGDVLSSDVYSCTTSTHNMGMEIDLDSVFGDCLEFESLP</sequence>
<evidence type="ECO:0000256" key="3">
    <source>
        <dbReference type="ARBA" id="ARBA00023125"/>
    </source>
</evidence>
<dbReference type="SUPFAM" id="SSF118290">
    <property type="entry name" value="WRKY DNA-binding domain"/>
    <property type="match status" value="1"/>
</dbReference>
<proteinExistence type="predicted"/>
<feature type="region of interest" description="Disordered" evidence="6">
    <location>
        <begin position="71"/>
        <end position="100"/>
    </location>
</feature>
<keyword evidence="4" id="KW-0804">Transcription</keyword>
<dbReference type="Gene3D" id="2.20.25.80">
    <property type="entry name" value="WRKY domain"/>
    <property type="match status" value="1"/>
</dbReference>
<keyword evidence="9" id="KW-1185">Reference proteome</keyword>
<comment type="caution">
    <text evidence="8">The sequence shown here is derived from an EMBL/GenBank/DDBJ whole genome shotgun (WGS) entry which is preliminary data.</text>
</comment>
<comment type="subcellular location">
    <subcellularLocation>
        <location evidence="1">Nucleus</location>
    </subcellularLocation>
</comment>
<dbReference type="GO" id="GO:0005634">
    <property type="term" value="C:nucleus"/>
    <property type="evidence" value="ECO:0007669"/>
    <property type="project" value="UniProtKB-SubCell"/>
</dbReference>
<evidence type="ECO:0000313" key="9">
    <source>
        <dbReference type="Proteomes" id="UP001632038"/>
    </source>
</evidence>
<dbReference type="AlphaFoldDB" id="A0ABD3ENI5"/>
<reference evidence="9" key="1">
    <citation type="journal article" date="2024" name="IScience">
        <title>Strigolactones Initiate the Formation of Haustorium-like Structures in Castilleja.</title>
        <authorList>
            <person name="Buerger M."/>
            <person name="Peterson D."/>
            <person name="Chory J."/>
        </authorList>
    </citation>
    <scope>NUCLEOTIDE SEQUENCE [LARGE SCALE GENOMIC DNA]</scope>
</reference>
<protein>
    <recommendedName>
        <fullName evidence="7">WRKY domain-containing protein</fullName>
    </recommendedName>
</protein>
<keyword evidence="2" id="KW-0805">Transcription regulation</keyword>
<gene>
    <name evidence="8" type="ORF">CASFOL_000622</name>
</gene>
<dbReference type="InterPro" id="IPR003657">
    <property type="entry name" value="WRKY_dom"/>
</dbReference>
<evidence type="ECO:0000256" key="4">
    <source>
        <dbReference type="ARBA" id="ARBA00023163"/>
    </source>
</evidence>
<organism evidence="8 9">
    <name type="scientific">Castilleja foliolosa</name>
    <dbReference type="NCBI Taxonomy" id="1961234"/>
    <lineage>
        <taxon>Eukaryota</taxon>
        <taxon>Viridiplantae</taxon>
        <taxon>Streptophyta</taxon>
        <taxon>Embryophyta</taxon>
        <taxon>Tracheophyta</taxon>
        <taxon>Spermatophyta</taxon>
        <taxon>Magnoliopsida</taxon>
        <taxon>eudicotyledons</taxon>
        <taxon>Gunneridae</taxon>
        <taxon>Pentapetalae</taxon>
        <taxon>asterids</taxon>
        <taxon>lamiids</taxon>
        <taxon>Lamiales</taxon>
        <taxon>Orobanchaceae</taxon>
        <taxon>Pedicularideae</taxon>
        <taxon>Castillejinae</taxon>
        <taxon>Castilleja</taxon>
    </lineage>
</organism>
<accession>A0ABD3ENI5</accession>
<dbReference type="PROSITE" id="PS50811">
    <property type="entry name" value="WRKY"/>
    <property type="match status" value="1"/>
</dbReference>
<feature type="compositionally biased region" description="Basic and acidic residues" evidence="6">
    <location>
        <begin position="75"/>
        <end position="92"/>
    </location>
</feature>
<dbReference type="EMBL" id="JAVIJP010000002">
    <property type="protein sequence ID" value="KAL3654836.1"/>
    <property type="molecule type" value="Genomic_DNA"/>
</dbReference>
<dbReference type="Proteomes" id="UP001632038">
    <property type="component" value="Unassembled WGS sequence"/>
</dbReference>
<keyword evidence="5" id="KW-0539">Nucleus</keyword>
<keyword evidence="3" id="KW-0238">DNA-binding</keyword>
<dbReference type="Pfam" id="PF03106">
    <property type="entry name" value="WRKY"/>
    <property type="match status" value="1"/>
</dbReference>
<evidence type="ECO:0000256" key="1">
    <source>
        <dbReference type="ARBA" id="ARBA00004123"/>
    </source>
</evidence>
<evidence type="ECO:0000313" key="8">
    <source>
        <dbReference type="EMBL" id="KAL3654836.1"/>
    </source>
</evidence>
<evidence type="ECO:0000256" key="6">
    <source>
        <dbReference type="SAM" id="MobiDB-lite"/>
    </source>
</evidence>
<dbReference type="InterPro" id="IPR036576">
    <property type="entry name" value="WRKY_dom_sf"/>
</dbReference>
<dbReference type="InterPro" id="IPR044810">
    <property type="entry name" value="WRKY_plant"/>
</dbReference>
<feature type="domain" description="WRKY" evidence="7">
    <location>
        <begin position="109"/>
        <end position="173"/>
    </location>
</feature>
<evidence type="ECO:0000256" key="2">
    <source>
        <dbReference type="ARBA" id="ARBA00023015"/>
    </source>
</evidence>